<evidence type="ECO:0000313" key="8">
    <source>
        <dbReference type="Proteomes" id="UP000595841"/>
    </source>
</evidence>
<dbReference type="PROSITE" id="PS01124">
    <property type="entry name" value="HTH_ARAC_FAMILY_2"/>
    <property type="match status" value="1"/>
</dbReference>
<dbReference type="InterPro" id="IPR001789">
    <property type="entry name" value="Sig_transdc_resp-reg_receiver"/>
</dbReference>
<dbReference type="Pfam" id="PF00072">
    <property type="entry name" value="Response_reg"/>
    <property type="match status" value="1"/>
</dbReference>
<dbReference type="GO" id="GO:0043565">
    <property type="term" value="F:sequence-specific DNA binding"/>
    <property type="evidence" value="ECO:0007669"/>
    <property type="project" value="InterPro"/>
</dbReference>
<dbReference type="EMBL" id="CP068595">
    <property type="protein sequence ID" value="QQZ61204.1"/>
    <property type="molecule type" value="Genomic_DNA"/>
</dbReference>
<evidence type="ECO:0000256" key="2">
    <source>
        <dbReference type="ARBA" id="ARBA00023125"/>
    </source>
</evidence>
<dbReference type="InterPro" id="IPR041522">
    <property type="entry name" value="CdaR_GGDEF"/>
</dbReference>
<dbReference type="KEGG" id="pson:JI735_33360"/>
<keyword evidence="3" id="KW-0804">Transcription</keyword>
<dbReference type="Proteomes" id="UP000595841">
    <property type="component" value="Chromosome"/>
</dbReference>
<evidence type="ECO:0000259" key="5">
    <source>
        <dbReference type="PROSITE" id="PS01124"/>
    </source>
</evidence>
<dbReference type="InterPro" id="IPR009057">
    <property type="entry name" value="Homeodomain-like_sf"/>
</dbReference>
<dbReference type="GO" id="GO:0003700">
    <property type="term" value="F:DNA-binding transcription factor activity"/>
    <property type="evidence" value="ECO:0007669"/>
    <property type="project" value="InterPro"/>
</dbReference>
<dbReference type="AlphaFoldDB" id="A0A974PBY5"/>
<dbReference type="InterPro" id="IPR018060">
    <property type="entry name" value="HTH_AraC"/>
</dbReference>
<keyword evidence="8" id="KW-1185">Reference proteome</keyword>
<dbReference type="PROSITE" id="PS50110">
    <property type="entry name" value="RESPONSE_REGULATORY"/>
    <property type="match status" value="1"/>
</dbReference>
<keyword evidence="4" id="KW-0597">Phosphoprotein</keyword>
<dbReference type="Gene3D" id="1.10.10.60">
    <property type="entry name" value="Homeodomain-like"/>
    <property type="match status" value="2"/>
</dbReference>
<keyword evidence="2" id="KW-0238">DNA-binding</keyword>
<dbReference type="PANTHER" id="PTHR43280">
    <property type="entry name" value="ARAC-FAMILY TRANSCRIPTIONAL REGULATOR"/>
    <property type="match status" value="1"/>
</dbReference>
<feature type="modified residue" description="4-aspartylphosphate" evidence="4">
    <location>
        <position position="55"/>
    </location>
</feature>
<feature type="domain" description="HTH araC/xylS-type" evidence="5">
    <location>
        <begin position="438"/>
        <end position="536"/>
    </location>
</feature>
<keyword evidence="1" id="KW-0805">Transcription regulation</keyword>
<dbReference type="SMART" id="SM00342">
    <property type="entry name" value="HTH_ARAC"/>
    <property type="match status" value="1"/>
</dbReference>
<evidence type="ECO:0000259" key="6">
    <source>
        <dbReference type="PROSITE" id="PS50110"/>
    </source>
</evidence>
<feature type="domain" description="Response regulatory" evidence="6">
    <location>
        <begin position="3"/>
        <end position="120"/>
    </location>
</feature>
<evidence type="ECO:0000313" key="7">
    <source>
        <dbReference type="EMBL" id="QQZ61204.1"/>
    </source>
</evidence>
<dbReference type="GO" id="GO:0000160">
    <property type="term" value="P:phosphorelay signal transduction system"/>
    <property type="evidence" value="ECO:0007669"/>
    <property type="project" value="InterPro"/>
</dbReference>
<dbReference type="Gene3D" id="3.40.50.2300">
    <property type="match status" value="1"/>
</dbReference>
<dbReference type="InterPro" id="IPR020449">
    <property type="entry name" value="Tscrpt_reg_AraC-type_HTH"/>
</dbReference>
<dbReference type="SMART" id="SM00448">
    <property type="entry name" value="REC"/>
    <property type="match status" value="1"/>
</dbReference>
<dbReference type="SUPFAM" id="SSF52172">
    <property type="entry name" value="CheY-like"/>
    <property type="match status" value="1"/>
</dbReference>
<dbReference type="CDD" id="cd17536">
    <property type="entry name" value="REC_YesN-like"/>
    <property type="match status" value="1"/>
</dbReference>
<proteinExistence type="predicted"/>
<reference evidence="7 8" key="1">
    <citation type="submission" date="2021-01" db="EMBL/GenBank/DDBJ databases">
        <title>Whole genome sequence of Paenibacillus sonchi LMG 24727 for comparative genomics.</title>
        <authorList>
            <person name="Lee G."/>
            <person name="Kim M.-J."/>
            <person name="Lim K."/>
            <person name="Shin J.-H."/>
        </authorList>
    </citation>
    <scope>NUCLEOTIDE SEQUENCE [LARGE SCALE GENOMIC DNA]</scope>
    <source>
        <strain evidence="7 8">LMG 24727</strain>
    </source>
</reference>
<dbReference type="InterPro" id="IPR011006">
    <property type="entry name" value="CheY-like_superfamily"/>
</dbReference>
<protein>
    <submittedName>
        <fullName evidence="7">Response regulator</fullName>
    </submittedName>
</protein>
<dbReference type="PRINTS" id="PR00032">
    <property type="entry name" value="HTHARAC"/>
</dbReference>
<evidence type="ECO:0000256" key="4">
    <source>
        <dbReference type="PROSITE-ProRule" id="PRU00169"/>
    </source>
</evidence>
<evidence type="ECO:0000256" key="3">
    <source>
        <dbReference type="ARBA" id="ARBA00023163"/>
    </source>
</evidence>
<dbReference type="Pfam" id="PF17853">
    <property type="entry name" value="GGDEF_2"/>
    <property type="match status" value="1"/>
</dbReference>
<accession>A0A974PBY5</accession>
<evidence type="ECO:0000256" key="1">
    <source>
        <dbReference type="ARBA" id="ARBA00023015"/>
    </source>
</evidence>
<dbReference type="InterPro" id="IPR018062">
    <property type="entry name" value="HTH_AraC-typ_CS"/>
</dbReference>
<name>A0A974PBY5_9BACL</name>
<dbReference type="RefSeq" id="WP_039833056.1">
    <property type="nucleotide sequence ID" value="NZ_CP068595.1"/>
</dbReference>
<dbReference type="PANTHER" id="PTHR43280:SF10">
    <property type="entry name" value="REGULATORY PROTEIN POCR"/>
    <property type="match status" value="1"/>
</dbReference>
<sequence length="536" mass="61486">MYQLLIVDDETSVVDSLAMTVQWKDYGIEEVHCAYSAQEALLIAAKHSIDIMITDIQMPEMSGLELIEVIQHYSRKIRCIILSGHDEFEYARKAMAYQTLDYLLKPIDYTELINSVKKAIQQVEEEWKEVISFQRIKQTLEANLPLLRSQLLNDLLKNKIIRHEVLEERLALVGVPFRFDDPYMMMVVRMEEDFSGYDLQSLSLLEYAVTNIADEVFQKLFSLWHCVTEQGYLVFLIKGNQQDALHLVDSFAVKLQNHVQKFLKGSLSICLSNIAKFPGDLQNLYLAAINAINRNIGNNKSFFLTINEKSEQPQSSIIKKLYAPPALSTLLDSGNWDEAIAKIDELLVVGGNADEQSHDLSQDQLFTVLLYLSSSFTMCFQPNGSSLYDQMGPEFDLLLRKKGHLSRQRIYDWASKIIAALKAKTSTQMENAQQQIAAKVRTFIHEHLSEGISLQIIADHVGLHPVYLSKIYKTVMNETIGDYIFQFRMERAIHLLRNTDLKIAEISDQLGFQATPHFIKIFKEHFGTTPQDYRNR</sequence>
<organism evidence="7 8">
    <name type="scientific">Paenibacillus sonchi</name>
    <dbReference type="NCBI Taxonomy" id="373687"/>
    <lineage>
        <taxon>Bacteria</taxon>
        <taxon>Bacillati</taxon>
        <taxon>Bacillota</taxon>
        <taxon>Bacilli</taxon>
        <taxon>Bacillales</taxon>
        <taxon>Paenibacillaceae</taxon>
        <taxon>Paenibacillus</taxon>
        <taxon>Paenibacillus sonchi group</taxon>
    </lineage>
</organism>
<gene>
    <name evidence="7" type="ORF">JI735_33360</name>
</gene>
<dbReference type="SUPFAM" id="SSF46689">
    <property type="entry name" value="Homeodomain-like"/>
    <property type="match status" value="2"/>
</dbReference>
<dbReference type="Pfam" id="PF12833">
    <property type="entry name" value="HTH_18"/>
    <property type="match status" value="1"/>
</dbReference>
<dbReference type="PROSITE" id="PS00041">
    <property type="entry name" value="HTH_ARAC_FAMILY_1"/>
    <property type="match status" value="1"/>
</dbReference>